<evidence type="ECO:0000256" key="7">
    <source>
        <dbReference type="ARBA" id="ARBA00023268"/>
    </source>
</evidence>
<dbReference type="PROSITE" id="PS00542">
    <property type="entry name" value="COMPLEX1_30K"/>
    <property type="match status" value="1"/>
</dbReference>
<comment type="subcellular location">
    <subcellularLocation>
        <location evidence="1">Cell membrane</location>
        <topology evidence="1">Peripheral membrane protein</topology>
    </subcellularLocation>
</comment>
<keyword evidence="3" id="KW-0813">Transport</keyword>
<dbReference type="PANTHER" id="PTHR11993:SF10">
    <property type="entry name" value="NADH DEHYDROGENASE [UBIQUINONE] IRON-SULFUR PROTEIN 2, MITOCHONDRIAL"/>
    <property type="match status" value="1"/>
</dbReference>
<proteinExistence type="inferred from homology"/>
<dbReference type="STRING" id="358396.CHINAEXTREME_20105"/>
<evidence type="ECO:0000259" key="11">
    <source>
        <dbReference type="Pfam" id="PF00346"/>
    </source>
</evidence>
<dbReference type="Pfam" id="PF00346">
    <property type="entry name" value="Complex1_49kDa"/>
    <property type="match status" value="1"/>
</dbReference>
<dbReference type="SUPFAM" id="SSF56762">
    <property type="entry name" value="HydB/Nqo4-like"/>
    <property type="match status" value="1"/>
</dbReference>
<dbReference type="Gene3D" id="1.10.645.10">
    <property type="entry name" value="Cytochrome-c3 Hydrogenase, chain B"/>
    <property type="match status" value="1"/>
</dbReference>
<dbReference type="InterPro" id="IPR020396">
    <property type="entry name" value="NADH_UbQ_OxRdtase_CS"/>
</dbReference>
<dbReference type="eggNOG" id="arCOG01548">
    <property type="taxonomic scope" value="Archaea"/>
</dbReference>
<evidence type="ECO:0000256" key="3">
    <source>
        <dbReference type="ARBA" id="ARBA00022448"/>
    </source>
</evidence>
<dbReference type="Pfam" id="PF00329">
    <property type="entry name" value="Complex1_30kDa"/>
    <property type="match status" value="1"/>
</dbReference>
<dbReference type="EMBL" id="CP019285">
    <property type="protein sequence ID" value="APW99930.1"/>
    <property type="molecule type" value="Genomic_DNA"/>
</dbReference>
<dbReference type="Proteomes" id="UP000011555">
    <property type="component" value="Unassembled WGS sequence"/>
</dbReference>
<dbReference type="InterPro" id="IPR001268">
    <property type="entry name" value="NADH_UbQ_OxRdtase_30kDa_su"/>
</dbReference>
<dbReference type="SUPFAM" id="SSF143243">
    <property type="entry name" value="Nqo5-like"/>
    <property type="match status" value="1"/>
</dbReference>
<sequence>MSTGIEQTPADGETLTEDELEALIGDRAIARDDHMNAPGFVVNPDEVQSVLSDLKERAGYDHLSCVTAQEYEDRYESIYHLKKYADASDEVSVVVPTASHDPVSESAEQVFRTADWHEREAYDLVGIEYADHPDLRRILLPETWQGHPLSKGYDQEKPQVVTLSEHANPLEGDHRESGGESDTMFLNIGPHHPATHGVLHVETVLDGETVVDVEPDIGYLHRCEEQMCQQGTYRHQIMPYPDRWDYVSSGLLNEWAYARAIEDLADIEVPEYAQVIRTMGAELCRIASHMLALGTFALDVYGEFTAIFQYTFRDREVVQDILEDLTGQRMMFNYFRVGGVAWDLPEPREEFFEKTRDFLDELPAKVAEYNDMVTSNEIFQTRCIDTGVLEPEVAKDYGCTGPVARGSGVDYDLRRDDPYGYYENLDWDVVTRDGCDNYARVLTRMEEVEESAKIIQQCLDLLEDWPEDDREVQANVPRTLKPDADAETYRAVEAAKGELGIYIRSDGTDKPGRFKIRSPCFSNLQALGEMAEGEYIPDLVASLGSLDIVLGEVDR</sequence>
<dbReference type="PATRIC" id="fig|358396.7.peg.703"/>
<keyword evidence="4" id="KW-1003">Cell membrane</keyword>
<comment type="subunit">
    <text evidence="8">NDH-1 is composed of 13 different subunits. Subunits NuoB, CD, E, F, and G constitute the peripheral sector of the complex.</text>
</comment>
<dbReference type="GO" id="GO:0008137">
    <property type="term" value="F:NADH dehydrogenase (ubiquinone) activity"/>
    <property type="evidence" value="ECO:0007669"/>
    <property type="project" value="InterPro"/>
</dbReference>
<comment type="catalytic activity">
    <reaction evidence="9">
        <text>a quinone + NADH + 5 H(+)(in) = a quinol + NAD(+) + 4 H(+)(out)</text>
        <dbReference type="Rhea" id="RHEA:57888"/>
        <dbReference type="ChEBI" id="CHEBI:15378"/>
        <dbReference type="ChEBI" id="CHEBI:24646"/>
        <dbReference type="ChEBI" id="CHEBI:57540"/>
        <dbReference type="ChEBI" id="CHEBI:57945"/>
        <dbReference type="ChEBI" id="CHEBI:132124"/>
    </reaction>
</comment>
<comment type="similarity">
    <text evidence="2">In the C-terminal section; belongs to the complex I 49 kDa subunit family.</text>
</comment>
<dbReference type="EMBL" id="AOLZ01000022">
    <property type="protein sequence ID" value="EMA35880.1"/>
    <property type="molecule type" value="Genomic_DNA"/>
</dbReference>
<evidence type="ECO:0000256" key="5">
    <source>
        <dbReference type="ARBA" id="ARBA00023027"/>
    </source>
</evidence>
<evidence type="ECO:0000259" key="10">
    <source>
        <dbReference type="Pfam" id="PF00329"/>
    </source>
</evidence>
<evidence type="ECO:0000256" key="2">
    <source>
        <dbReference type="ARBA" id="ARBA00010019"/>
    </source>
</evidence>
<dbReference type="NCBIfam" id="NF004739">
    <property type="entry name" value="PRK06075.1"/>
    <property type="match status" value="1"/>
</dbReference>
<protein>
    <submittedName>
        <fullName evidence="13">NAD(P)H-quinone oxidoreductase subunit H</fullName>
    </submittedName>
    <submittedName>
        <fullName evidence="12">NADH dehydrogenase subunit D</fullName>
    </submittedName>
</protein>
<dbReference type="HAMAP" id="MF_01358">
    <property type="entry name" value="NDH1_NuoD"/>
    <property type="match status" value="1"/>
</dbReference>
<evidence type="ECO:0000256" key="6">
    <source>
        <dbReference type="ARBA" id="ARBA00023136"/>
    </source>
</evidence>
<keyword evidence="7" id="KW-0511">Multifunctional enzyme</keyword>
<evidence type="ECO:0000313" key="14">
    <source>
        <dbReference type="Proteomes" id="UP000011555"/>
    </source>
</evidence>
<keyword evidence="14" id="KW-1185">Reference proteome</keyword>
<evidence type="ECO:0000313" key="13">
    <source>
        <dbReference type="EMBL" id="EMA35880.1"/>
    </source>
</evidence>
<evidence type="ECO:0000256" key="8">
    <source>
        <dbReference type="ARBA" id="ARBA00038617"/>
    </source>
</evidence>
<dbReference type="RefSeq" id="WP_007140436.1">
    <property type="nucleotide sequence ID" value="NZ_AOLZ01000022.1"/>
</dbReference>
<keyword evidence="6" id="KW-0472">Membrane</keyword>
<dbReference type="AlphaFoldDB" id="M0LUW7"/>
<gene>
    <name evidence="13" type="ORF">C445_03453</name>
    <name evidence="12" type="ORF">CHINAEXTREME_20105</name>
</gene>
<keyword evidence="5" id="KW-0520">NAD</keyword>
<dbReference type="Gene3D" id="3.30.460.80">
    <property type="entry name" value="NADH:ubiquinone oxidoreductase, 30kDa subunit"/>
    <property type="match status" value="1"/>
</dbReference>
<evidence type="ECO:0000313" key="12">
    <source>
        <dbReference type="EMBL" id="APW99930.1"/>
    </source>
</evidence>
<dbReference type="GO" id="GO:0016651">
    <property type="term" value="F:oxidoreductase activity, acting on NAD(P)H"/>
    <property type="evidence" value="ECO:0007669"/>
    <property type="project" value="InterPro"/>
</dbReference>
<evidence type="ECO:0000256" key="9">
    <source>
        <dbReference type="ARBA" id="ARBA00047712"/>
    </source>
</evidence>
<evidence type="ECO:0000256" key="1">
    <source>
        <dbReference type="ARBA" id="ARBA00004202"/>
    </source>
</evidence>
<dbReference type="GO" id="GO:0051287">
    <property type="term" value="F:NAD binding"/>
    <property type="evidence" value="ECO:0007669"/>
    <property type="project" value="InterPro"/>
</dbReference>
<reference evidence="12" key="3">
    <citation type="submission" date="2017-01" db="EMBL/GenBank/DDBJ databases">
        <authorList>
            <person name="Mah S.A."/>
            <person name="Swanson W.J."/>
            <person name="Moy G.W."/>
            <person name="Vacquier V.D."/>
        </authorList>
    </citation>
    <scope>NUCLEOTIDE SEQUENCE</scope>
    <source>
        <strain evidence="12">AJ5</strain>
    </source>
</reference>
<name>M0LUW7_NATLA</name>
<dbReference type="Proteomes" id="UP000186547">
    <property type="component" value="Chromosome"/>
</dbReference>
<reference evidence="12 15" key="1">
    <citation type="journal article" date="2011" name="J. Bacteriol.">
        <title>Genome sequence of Halobiforma lacisalsi AJ5, an extremely halophilic archaeon which harbors a bop gene.</title>
        <authorList>
            <person name="Jiang X."/>
            <person name="Wang S."/>
            <person name="Cheng H."/>
            <person name="Huo Y."/>
            <person name="Zhang X."/>
            <person name="Zhu X."/>
            <person name="Han X."/>
            <person name="Ni P."/>
            <person name="Wu M."/>
        </authorList>
    </citation>
    <scope>NUCLEOTIDE SEQUENCE [LARGE SCALE GENOMIC DNA]</scope>
    <source>
        <strain evidence="12 15">AJ5</strain>
    </source>
</reference>
<dbReference type="InterPro" id="IPR022885">
    <property type="entry name" value="NDH1_su_D/H"/>
</dbReference>
<feature type="domain" description="NADH-quinone oxidoreductase subunit D" evidence="11">
    <location>
        <begin position="306"/>
        <end position="555"/>
    </location>
</feature>
<dbReference type="InterPro" id="IPR037232">
    <property type="entry name" value="NADH_quin_OxRdtase_su_C/D-like"/>
</dbReference>
<dbReference type="GeneID" id="30923479"/>
<dbReference type="KEGG" id="hlc:CHINAEXTREME20105"/>
<organism evidence="13 14">
    <name type="scientific">Natronobacterium lacisalsi AJ5</name>
    <dbReference type="NCBI Taxonomy" id="358396"/>
    <lineage>
        <taxon>Archaea</taxon>
        <taxon>Methanobacteriati</taxon>
        <taxon>Methanobacteriota</taxon>
        <taxon>Stenosarchaea group</taxon>
        <taxon>Halobacteria</taxon>
        <taxon>Halobacteriales</taxon>
        <taxon>Natrialbaceae</taxon>
        <taxon>Natronobacterium</taxon>
    </lineage>
</organism>
<evidence type="ECO:0000313" key="15">
    <source>
        <dbReference type="Proteomes" id="UP000186547"/>
    </source>
</evidence>
<accession>M0LUW7</accession>
<feature type="domain" description="NADH:ubiquinone oxidoreductase 30kDa subunit" evidence="10">
    <location>
        <begin position="41"/>
        <end position="158"/>
    </location>
</feature>
<dbReference type="InterPro" id="IPR029014">
    <property type="entry name" value="NiFe-Hase_large"/>
</dbReference>
<dbReference type="GO" id="GO:0048038">
    <property type="term" value="F:quinone binding"/>
    <property type="evidence" value="ECO:0007669"/>
    <property type="project" value="InterPro"/>
</dbReference>
<dbReference type="GO" id="GO:0005886">
    <property type="term" value="C:plasma membrane"/>
    <property type="evidence" value="ECO:0007669"/>
    <property type="project" value="UniProtKB-SubCell"/>
</dbReference>
<reference evidence="13 14" key="2">
    <citation type="journal article" date="2014" name="PLoS Genet.">
        <title>Phylogenetically driven sequencing of extremely halophilic archaea reveals strategies for static and dynamic osmo-response.</title>
        <authorList>
            <person name="Becker E.A."/>
            <person name="Seitzer P.M."/>
            <person name="Tritt A."/>
            <person name="Larsen D."/>
            <person name="Krusor M."/>
            <person name="Yao A.I."/>
            <person name="Wu D."/>
            <person name="Madern D."/>
            <person name="Eisen J.A."/>
            <person name="Darling A.E."/>
            <person name="Facciotti M.T."/>
        </authorList>
    </citation>
    <scope>NUCLEOTIDE SEQUENCE [LARGE SCALE GENOMIC DNA]</scope>
    <source>
        <strain evidence="13 14">AJ5</strain>
    </source>
</reference>
<dbReference type="PANTHER" id="PTHR11993">
    <property type="entry name" value="NADH-UBIQUINONE OXIDOREDUCTASE 49 KDA SUBUNIT"/>
    <property type="match status" value="1"/>
</dbReference>
<evidence type="ECO:0000256" key="4">
    <source>
        <dbReference type="ARBA" id="ARBA00022475"/>
    </source>
</evidence>
<dbReference type="InterPro" id="IPR001135">
    <property type="entry name" value="NADH_Q_OxRdtase_suD"/>
</dbReference>